<feature type="compositionally biased region" description="Polar residues" evidence="1">
    <location>
        <begin position="240"/>
        <end position="261"/>
    </location>
</feature>
<organism evidence="2 3">
    <name type="scientific">Liparis tanakae</name>
    <name type="common">Tanaka's snailfish</name>
    <dbReference type="NCBI Taxonomy" id="230148"/>
    <lineage>
        <taxon>Eukaryota</taxon>
        <taxon>Metazoa</taxon>
        <taxon>Chordata</taxon>
        <taxon>Craniata</taxon>
        <taxon>Vertebrata</taxon>
        <taxon>Euteleostomi</taxon>
        <taxon>Actinopterygii</taxon>
        <taxon>Neopterygii</taxon>
        <taxon>Teleostei</taxon>
        <taxon>Neoteleostei</taxon>
        <taxon>Acanthomorphata</taxon>
        <taxon>Eupercaria</taxon>
        <taxon>Perciformes</taxon>
        <taxon>Cottioidei</taxon>
        <taxon>Cottales</taxon>
        <taxon>Liparidae</taxon>
        <taxon>Liparis</taxon>
    </lineage>
</organism>
<evidence type="ECO:0000256" key="1">
    <source>
        <dbReference type="SAM" id="MobiDB-lite"/>
    </source>
</evidence>
<evidence type="ECO:0000313" key="2">
    <source>
        <dbReference type="EMBL" id="TNN39133.1"/>
    </source>
</evidence>
<reference evidence="2 3" key="1">
    <citation type="submission" date="2019-03" db="EMBL/GenBank/DDBJ databases">
        <title>First draft genome of Liparis tanakae, snailfish: a comprehensive survey of snailfish specific genes.</title>
        <authorList>
            <person name="Kim W."/>
            <person name="Song I."/>
            <person name="Jeong J.-H."/>
            <person name="Kim D."/>
            <person name="Kim S."/>
            <person name="Ryu S."/>
            <person name="Song J.Y."/>
            <person name="Lee S.K."/>
        </authorList>
    </citation>
    <scope>NUCLEOTIDE SEQUENCE [LARGE SCALE GENOMIC DNA]</scope>
    <source>
        <tissue evidence="2">Muscle</tissue>
    </source>
</reference>
<accession>A0A4Z2FEC5</accession>
<gene>
    <name evidence="2" type="ORF">EYF80_050697</name>
</gene>
<name>A0A4Z2FEC5_9TELE</name>
<protein>
    <submittedName>
        <fullName evidence="2">Uncharacterized protein</fullName>
    </submittedName>
</protein>
<comment type="caution">
    <text evidence="2">The sequence shown here is derived from an EMBL/GenBank/DDBJ whole genome shotgun (WGS) entry which is preliminary data.</text>
</comment>
<proteinExistence type="predicted"/>
<dbReference type="OrthoDB" id="8926784at2759"/>
<feature type="region of interest" description="Disordered" evidence="1">
    <location>
        <begin position="156"/>
        <end position="180"/>
    </location>
</feature>
<dbReference type="AlphaFoldDB" id="A0A4Z2FEC5"/>
<sequence length="286" mass="30832">MAHNRSSFLEGERWRPATAGAGSLFFCFFSPAGAGGPELCGGLSTAADPALDRSEARRDGGFKHNNWSFSLSGDDGEGRSHDVSVVSVEEMDRQQLTSPEEKKGLVLQGRHFQHAQTPSALRKPAQSLDLKERNDFSTTQQAVEVDSIVLTCPDLSEDEASPNVKRRLQQKRKPLEDGGALPLQARAAEVRADYITQKATGRGTPSPRSELEKLSYSFYQPATPARTPRGETLPVRIVTTRGTSLTPSSGRSPPLAATSSCYGARSAAKGKRAGAAQRHELNDPSE</sequence>
<keyword evidence="3" id="KW-1185">Reference proteome</keyword>
<dbReference type="Proteomes" id="UP000314294">
    <property type="component" value="Unassembled WGS sequence"/>
</dbReference>
<feature type="compositionally biased region" description="Basic and acidic residues" evidence="1">
    <location>
        <begin position="277"/>
        <end position="286"/>
    </location>
</feature>
<feature type="region of interest" description="Disordered" evidence="1">
    <location>
        <begin position="221"/>
        <end position="286"/>
    </location>
</feature>
<dbReference type="EMBL" id="SRLO01001306">
    <property type="protein sequence ID" value="TNN39133.1"/>
    <property type="molecule type" value="Genomic_DNA"/>
</dbReference>
<evidence type="ECO:0000313" key="3">
    <source>
        <dbReference type="Proteomes" id="UP000314294"/>
    </source>
</evidence>